<evidence type="ECO:0000313" key="5">
    <source>
        <dbReference type="EMBL" id="MFB0841247.1"/>
    </source>
</evidence>
<dbReference type="PANTHER" id="PTHR22550:SF16">
    <property type="entry name" value="SPORE GERMINATION PROTEIN"/>
    <property type="match status" value="1"/>
</dbReference>
<evidence type="ECO:0000256" key="2">
    <source>
        <dbReference type="ARBA" id="ARBA00023136"/>
    </source>
</evidence>
<reference evidence="5 6" key="1">
    <citation type="submission" date="2024-09" db="EMBL/GenBank/DDBJ databases">
        <authorList>
            <person name="Makale K.P.P."/>
            <person name="Makhzoum A."/>
            <person name="Rantong G."/>
            <person name="Rahube T.O."/>
        </authorList>
    </citation>
    <scope>NUCLEOTIDE SEQUENCE [LARGE SCALE GENOMIC DNA]</scope>
    <source>
        <strain evidence="5 6">KM_D13</strain>
    </source>
</reference>
<evidence type="ECO:0000256" key="3">
    <source>
        <dbReference type="SAM" id="MobiDB-lite"/>
    </source>
</evidence>
<comment type="similarity">
    <text evidence="1">Belongs to the GerABKA family.</text>
</comment>
<dbReference type="RefSeq" id="WP_373948687.1">
    <property type="nucleotide sequence ID" value="NZ_JBHDLN010000002.1"/>
</dbReference>
<protein>
    <submittedName>
        <fullName evidence="5">Spore germination protein</fullName>
    </submittedName>
</protein>
<sequence length="493" mass="54789">MPDISKSMAENLDILYRIFSHTPDLITRHFQMKPGAHALLVYIDGLTDKPAVSNHILHPLIHELDSIDDLSNASAVTGQTQTITRWADVEMSLFRGNSVLFVDGLSYSYVFSTQGGPERTIKEPDAEKTLKGAHLGFVEADGQNIALIRRFLPNRELKIKQLVVGTRGKTKVSILYLEDIAKPDLLEEIENRLRQIDTDHVLNAGELEEFIEDHPASLMPQFVITERPDTTVSHLLQGRIAIIVDNSSGVLIGPVTFLTFFQAVEDYSSRWIVASFIRLLRFVAFFITISLPAVYIAIISFHYEVLPLRLLISIGESRAKVPFPPIIEALVMEISIEMLREAGLRLPGPLGQTIGVVGGIIIGQAAVQAGIVSNIMVIIVAITAVSSFIIPDYDMASALRLIRFPMMVLAMFFGMVGIVIGLMIFVIHLISMESVGVPYGGPVAPIRIADWKDIWIRMPLWKMNKRPFSVSPVQMKRQGPSREGKTKKGDDRS</sequence>
<dbReference type="EMBL" id="JBHDLN010000002">
    <property type="protein sequence ID" value="MFB0841247.1"/>
    <property type="molecule type" value="Genomic_DNA"/>
</dbReference>
<keyword evidence="4" id="KW-1133">Transmembrane helix</keyword>
<evidence type="ECO:0000256" key="4">
    <source>
        <dbReference type="SAM" id="Phobius"/>
    </source>
</evidence>
<feature type="region of interest" description="Disordered" evidence="3">
    <location>
        <begin position="471"/>
        <end position="493"/>
    </location>
</feature>
<dbReference type="InterPro" id="IPR004995">
    <property type="entry name" value="Spore_Ger"/>
</dbReference>
<dbReference type="PANTHER" id="PTHR22550">
    <property type="entry name" value="SPORE GERMINATION PROTEIN"/>
    <property type="match status" value="1"/>
</dbReference>
<name>A0ABV4UTU5_9BACL</name>
<feature type="compositionally biased region" description="Basic and acidic residues" evidence="3">
    <location>
        <begin position="480"/>
        <end position="493"/>
    </location>
</feature>
<keyword evidence="4" id="KW-0812">Transmembrane</keyword>
<keyword evidence="2 4" id="KW-0472">Membrane</keyword>
<comment type="caution">
    <text evidence="5">The sequence shown here is derived from an EMBL/GenBank/DDBJ whole genome shotgun (WGS) entry which is preliminary data.</text>
</comment>
<dbReference type="InterPro" id="IPR050768">
    <property type="entry name" value="UPF0353/GerABKA_families"/>
</dbReference>
<evidence type="ECO:0000256" key="1">
    <source>
        <dbReference type="ARBA" id="ARBA00005278"/>
    </source>
</evidence>
<proteinExistence type="inferred from homology"/>
<dbReference type="Proteomes" id="UP001575622">
    <property type="component" value="Unassembled WGS sequence"/>
</dbReference>
<accession>A0ABV4UTU5</accession>
<feature type="transmembrane region" description="Helical" evidence="4">
    <location>
        <begin position="279"/>
        <end position="303"/>
    </location>
</feature>
<feature type="transmembrane region" description="Helical" evidence="4">
    <location>
        <begin position="402"/>
        <end position="430"/>
    </location>
</feature>
<gene>
    <name evidence="5" type="ORF">ACEU3E_03610</name>
</gene>
<feature type="transmembrane region" description="Helical" evidence="4">
    <location>
        <begin position="371"/>
        <end position="390"/>
    </location>
</feature>
<keyword evidence="6" id="KW-1185">Reference proteome</keyword>
<dbReference type="PIRSF" id="PIRSF005690">
    <property type="entry name" value="GerBA"/>
    <property type="match status" value="1"/>
</dbReference>
<dbReference type="Pfam" id="PF03323">
    <property type="entry name" value="GerA"/>
    <property type="match status" value="1"/>
</dbReference>
<organism evidence="5 6">
    <name type="scientific">Paenibacillus oleatilyticus</name>
    <dbReference type="NCBI Taxonomy" id="2594886"/>
    <lineage>
        <taxon>Bacteria</taxon>
        <taxon>Bacillati</taxon>
        <taxon>Bacillota</taxon>
        <taxon>Bacilli</taxon>
        <taxon>Bacillales</taxon>
        <taxon>Paenibacillaceae</taxon>
        <taxon>Paenibacillus</taxon>
    </lineage>
</organism>
<evidence type="ECO:0000313" key="6">
    <source>
        <dbReference type="Proteomes" id="UP001575622"/>
    </source>
</evidence>